<keyword evidence="1" id="KW-0472">Membrane</keyword>
<accession>A0A9P4MK55</accession>
<dbReference type="Proteomes" id="UP000799439">
    <property type="component" value="Unassembled WGS sequence"/>
</dbReference>
<evidence type="ECO:0000256" key="1">
    <source>
        <dbReference type="SAM" id="Phobius"/>
    </source>
</evidence>
<sequence>MSGSWKWELCRQRKASGLLTLSYVPVVLELFLVSMCYSLHFARDQKTVLVPSDRPMLYKSNADLQGSHTRMMCETTITERLIPLKSYGYHSDRQMHLNSCKVADKVRPRAAATCRIQGKLHDAKVSPLRSIGRVQRNLFSSTRQ</sequence>
<comment type="caution">
    <text evidence="2">The sequence shown here is derived from an EMBL/GenBank/DDBJ whole genome shotgun (WGS) entry which is preliminary data.</text>
</comment>
<evidence type="ECO:0000313" key="3">
    <source>
        <dbReference type="Proteomes" id="UP000799439"/>
    </source>
</evidence>
<reference evidence="2" key="1">
    <citation type="journal article" date="2020" name="Stud. Mycol.">
        <title>101 Dothideomycetes genomes: a test case for predicting lifestyles and emergence of pathogens.</title>
        <authorList>
            <person name="Haridas S."/>
            <person name="Albert R."/>
            <person name="Binder M."/>
            <person name="Bloem J."/>
            <person name="Labutti K."/>
            <person name="Salamov A."/>
            <person name="Andreopoulos B."/>
            <person name="Baker S."/>
            <person name="Barry K."/>
            <person name="Bills G."/>
            <person name="Bluhm B."/>
            <person name="Cannon C."/>
            <person name="Castanera R."/>
            <person name="Culley D."/>
            <person name="Daum C."/>
            <person name="Ezra D."/>
            <person name="Gonzalez J."/>
            <person name="Henrissat B."/>
            <person name="Kuo A."/>
            <person name="Liang C."/>
            <person name="Lipzen A."/>
            <person name="Lutzoni F."/>
            <person name="Magnuson J."/>
            <person name="Mondo S."/>
            <person name="Nolan M."/>
            <person name="Ohm R."/>
            <person name="Pangilinan J."/>
            <person name="Park H.-J."/>
            <person name="Ramirez L."/>
            <person name="Alfaro M."/>
            <person name="Sun H."/>
            <person name="Tritt A."/>
            <person name="Yoshinaga Y."/>
            <person name="Zwiers L.-H."/>
            <person name="Turgeon B."/>
            <person name="Goodwin S."/>
            <person name="Spatafora J."/>
            <person name="Crous P."/>
            <person name="Grigoriev I."/>
        </authorList>
    </citation>
    <scope>NUCLEOTIDE SEQUENCE</scope>
    <source>
        <strain evidence="2">CBS 260.36</strain>
    </source>
</reference>
<dbReference type="AlphaFoldDB" id="A0A9P4MK55"/>
<proteinExistence type="predicted"/>
<evidence type="ECO:0000313" key="2">
    <source>
        <dbReference type="EMBL" id="KAF2155997.1"/>
    </source>
</evidence>
<keyword evidence="1" id="KW-1133">Transmembrane helix</keyword>
<gene>
    <name evidence="2" type="ORF">K461DRAFT_86527</name>
</gene>
<keyword evidence="3" id="KW-1185">Reference proteome</keyword>
<feature type="transmembrane region" description="Helical" evidence="1">
    <location>
        <begin position="21"/>
        <end position="42"/>
    </location>
</feature>
<name>A0A9P4MK55_9PEZI</name>
<organism evidence="2 3">
    <name type="scientific">Myriangium duriaei CBS 260.36</name>
    <dbReference type="NCBI Taxonomy" id="1168546"/>
    <lineage>
        <taxon>Eukaryota</taxon>
        <taxon>Fungi</taxon>
        <taxon>Dikarya</taxon>
        <taxon>Ascomycota</taxon>
        <taxon>Pezizomycotina</taxon>
        <taxon>Dothideomycetes</taxon>
        <taxon>Dothideomycetidae</taxon>
        <taxon>Myriangiales</taxon>
        <taxon>Myriangiaceae</taxon>
        <taxon>Myriangium</taxon>
    </lineage>
</organism>
<dbReference type="EMBL" id="ML996082">
    <property type="protein sequence ID" value="KAF2155997.1"/>
    <property type="molecule type" value="Genomic_DNA"/>
</dbReference>
<protein>
    <submittedName>
        <fullName evidence="2">Uncharacterized protein</fullName>
    </submittedName>
</protein>
<keyword evidence="1" id="KW-0812">Transmembrane</keyword>